<dbReference type="Pfam" id="PF22924">
    <property type="entry name" value="ACOX_C_alpha1"/>
    <property type="match status" value="1"/>
</dbReference>
<dbReference type="PIRSF" id="PIRSF000168">
    <property type="entry name" value="Acyl-CoA_oxidase"/>
    <property type="match status" value="1"/>
</dbReference>
<evidence type="ECO:0000256" key="9">
    <source>
        <dbReference type="ARBA" id="ARBA00023002"/>
    </source>
</evidence>
<dbReference type="GO" id="GO:0033540">
    <property type="term" value="P:fatty acid beta-oxidation using acyl-CoA oxidase"/>
    <property type="evidence" value="ECO:0007669"/>
    <property type="project" value="UniProtKB-UniPathway"/>
</dbReference>
<comment type="similarity">
    <text evidence="5 12">Belongs to the acyl-CoA oxidase family.</text>
</comment>
<dbReference type="AlphaFoldDB" id="A0A1L9WKF6"/>
<dbReference type="VEuPathDB" id="FungiDB:ASPACDRAFT_125393"/>
<evidence type="ECO:0000256" key="1">
    <source>
        <dbReference type="ARBA" id="ARBA00001201"/>
    </source>
</evidence>
<evidence type="ECO:0000256" key="2">
    <source>
        <dbReference type="ARBA" id="ARBA00001974"/>
    </source>
</evidence>
<evidence type="ECO:0000256" key="4">
    <source>
        <dbReference type="ARBA" id="ARBA00004846"/>
    </source>
</evidence>
<dbReference type="PANTHER" id="PTHR10909">
    <property type="entry name" value="ELECTRON TRANSPORT OXIDOREDUCTASE"/>
    <property type="match status" value="1"/>
</dbReference>
<keyword evidence="10" id="KW-0443">Lipid metabolism</keyword>
<dbReference type="EMBL" id="KV878985">
    <property type="protein sequence ID" value="OJJ96639.1"/>
    <property type="molecule type" value="Genomic_DNA"/>
</dbReference>
<dbReference type="GO" id="GO:0005504">
    <property type="term" value="F:fatty acid binding"/>
    <property type="evidence" value="ECO:0007669"/>
    <property type="project" value="TreeGrafter"/>
</dbReference>
<dbReference type="Pfam" id="PF02770">
    <property type="entry name" value="Acyl-CoA_dh_M"/>
    <property type="match status" value="1"/>
</dbReference>
<evidence type="ECO:0000256" key="10">
    <source>
        <dbReference type="ARBA" id="ARBA00023098"/>
    </source>
</evidence>
<dbReference type="InterPro" id="IPR036250">
    <property type="entry name" value="AcylCo_DH-like_C"/>
</dbReference>
<dbReference type="UniPathway" id="UPA00661"/>
<dbReference type="GO" id="GO:0003997">
    <property type="term" value="F:acyl-CoA oxidase activity"/>
    <property type="evidence" value="ECO:0007669"/>
    <property type="project" value="UniProtKB-EC"/>
</dbReference>
<comment type="subcellular location">
    <subcellularLocation>
        <location evidence="3">Peroxisome</location>
    </subcellularLocation>
</comment>
<feature type="domain" description="Acyl-CoA oxidase C-alpha1" evidence="18">
    <location>
        <begin position="288"/>
        <end position="451"/>
    </location>
</feature>
<dbReference type="Gene3D" id="1.10.540.10">
    <property type="entry name" value="Acyl-CoA dehydrogenase/oxidase, N-terminal domain"/>
    <property type="match status" value="1"/>
</dbReference>
<accession>A0A1L9WKF6</accession>
<dbReference type="FunFam" id="2.40.110.10:FF:000003">
    <property type="entry name" value="Acyl-coenzyme A oxidase"/>
    <property type="match status" value="1"/>
</dbReference>
<dbReference type="Pfam" id="PF14749">
    <property type="entry name" value="Acyl-CoA_ox_N"/>
    <property type="match status" value="1"/>
</dbReference>
<evidence type="ECO:0000256" key="8">
    <source>
        <dbReference type="ARBA" id="ARBA00022832"/>
    </source>
</evidence>
<evidence type="ECO:0000256" key="7">
    <source>
        <dbReference type="ARBA" id="ARBA00022827"/>
    </source>
</evidence>
<evidence type="ECO:0000256" key="14">
    <source>
        <dbReference type="PIRSR" id="PIRSR000168-2"/>
    </source>
</evidence>
<evidence type="ECO:0000259" key="15">
    <source>
        <dbReference type="Pfam" id="PF01756"/>
    </source>
</evidence>
<evidence type="ECO:0000259" key="17">
    <source>
        <dbReference type="Pfam" id="PF14749"/>
    </source>
</evidence>
<dbReference type="FunFam" id="1.20.140.10:FF:000007">
    <property type="entry name" value="Acyl-coenzyme A oxidase"/>
    <property type="match status" value="1"/>
</dbReference>
<dbReference type="RefSeq" id="XP_020052979.1">
    <property type="nucleotide sequence ID" value="XM_020196814.1"/>
</dbReference>
<organism evidence="19 20">
    <name type="scientific">Aspergillus aculeatus (strain ATCC 16872 / CBS 172.66 / WB 5094)</name>
    <dbReference type="NCBI Taxonomy" id="690307"/>
    <lineage>
        <taxon>Eukaryota</taxon>
        <taxon>Fungi</taxon>
        <taxon>Dikarya</taxon>
        <taxon>Ascomycota</taxon>
        <taxon>Pezizomycotina</taxon>
        <taxon>Eurotiomycetes</taxon>
        <taxon>Eurotiomycetidae</taxon>
        <taxon>Eurotiales</taxon>
        <taxon>Aspergillaceae</taxon>
        <taxon>Aspergillus</taxon>
        <taxon>Aspergillus subgen. Circumdati</taxon>
    </lineage>
</organism>
<dbReference type="GeneID" id="30970628"/>
<dbReference type="STRING" id="690307.A0A1L9WKF6"/>
<dbReference type="InterPro" id="IPR029320">
    <property type="entry name" value="Acyl-CoA_ox_N"/>
</dbReference>
<dbReference type="InterPro" id="IPR009100">
    <property type="entry name" value="AcylCoA_DH/oxidase_NM_dom_sf"/>
</dbReference>
<evidence type="ECO:0000256" key="12">
    <source>
        <dbReference type="PIRNR" id="PIRNR000168"/>
    </source>
</evidence>
<feature type="binding site" evidence="14">
    <location>
        <position position="146"/>
    </location>
    <ligand>
        <name>FAD</name>
        <dbReference type="ChEBI" id="CHEBI:57692"/>
    </ligand>
</feature>
<keyword evidence="8" id="KW-0276">Fatty acid metabolism</keyword>
<keyword evidence="9" id="KW-0560">Oxidoreductase</keyword>
<dbReference type="InterPro" id="IPR002655">
    <property type="entry name" value="Acyl-CoA_oxidase_C"/>
</dbReference>
<dbReference type="InterPro" id="IPR037069">
    <property type="entry name" value="AcylCoA_DH/ox_N_sf"/>
</dbReference>
<dbReference type="GO" id="GO:0005777">
    <property type="term" value="C:peroxisome"/>
    <property type="evidence" value="ECO:0007669"/>
    <property type="project" value="UniProtKB-SubCell"/>
</dbReference>
<dbReference type="Pfam" id="PF01756">
    <property type="entry name" value="ACOX"/>
    <property type="match status" value="1"/>
</dbReference>
<dbReference type="GO" id="GO:0055088">
    <property type="term" value="P:lipid homeostasis"/>
    <property type="evidence" value="ECO:0007669"/>
    <property type="project" value="TreeGrafter"/>
</dbReference>
<dbReference type="Gene3D" id="2.40.110.10">
    <property type="entry name" value="Butyryl-CoA Dehydrogenase, subunit A, domain 2"/>
    <property type="match status" value="1"/>
</dbReference>
<keyword evidence="20" id="KW-1185">Reference proteome</keyword>
<evidence type="ECO:0000256" key="3">
    <source>
        <dbReference type="ARBA" id="ARBA00004275"/>
    </source>
</evidence>
<evidence type="ECO:0000256" key="11">
    <source>
        <dbReference type="ARBA" id="ARBA00023140"/>
    </source>
</evidence>
<comment type="pathway">
    <text evidence="4">Lipid metabolism; peroxisomal fatty acid beta-oxidation.</text>
</comment>
<dbReference type="OrthoDB" id="538336at2759"/>
<dbReference type="SUPFAM" id="SSF47203">
    <property type="entry name" value="Acyl-CoA dehydrogenase C-terminal domain-like"/>
    <property type="match status" value="2"/>
</dbReference>
<proteinExistence type="inferred from homology"/>
<evidence type="ECO:0000256" key="6">
    <source>
        <dbReference type="ARBA" id="ARBA00022630"/>
    </source>
</evidence>
<evidence type="ECO:0000259" key="18">
    <source>
        <dbReference type="Pfam" id="PF22924"/>
    </source>
</evidence>
<name>A0A1L9WKF6_ASPA1</name>
<dbReference type="InterPro" id="IPR006091">
    <property type="entry name" value="Acyl-CoA_Oxase/DH_mid-dom"/>
</dbReference>
<keyword evidence="7 12" id="KW-0274">FAD</keyword>
<comment type="catalytic activity">
    <reaction evidence="1">
        <text>a 2,3-saturated acyl-CoA + O2 = a (2E)-enoyl-CoA + H2O2</text>
        <dbReference type="Rhea" id="RHEA:38959"/>
        <dbReference type="ChEBI" id="CHEBI:15379"/>
        <dbReference type="ChEBI" id="CHEBI:16240"/>
        <dbReference type="ChEBI" id="CHEBI:58856"/>
        <dbReference type="ChEBI" id="CHEBI:65111"/>
        <dbReference type="EC" id="1.3.3.6"/>
    </reaction>
</comment>
<feature type="domain" description="Acyl-CoA oxidase/dehydrogenase middle" evidence="16">
    <location>
        <begin position="142"/>
        <end position="250"/>
    </location>
</feature>
<gene>
    <name evidence="19" type="ORF">ASPACDRAFT_125393</name>
</gene>
<dbReference type="GO" id="GO:0071949">
    <property type="term" value="F:FAD binding"/>
    <property type="evidence" value="ECO:0007669"/>
    <property type="project" value="InterPro"/>
</dbReference>
<protein>
    <recommendedName>
        <fullName evidence="12">Acyl-coenzyme A oxidase</fullName>
    </recommendedName>
</protein>
<evidence type="ECO:0000256" key="13">
    <source>
        <dbReference type="PIRSR" id="PIRSR000168-1"/>
    </source>
</evidence>
<feature type="active site" description="Proton acceptor" evidence="13">
    <location>
        <position position="437"/>
    </location>
</feature>
<dbReference type="InterPro" id="IPR012258">
    <property type="entry name" value="Acyl-CoA_oxidase"/>
</dbReference>
<comment type="cofactor">
    <cofactor evidence="2">
        <name>FAD</name>
        <dbReference type="ChEBI" id="CHEBI:57692"/>
    </cofactor>
</comment>
<evidence type="ECO:0000256" key="5">
    <source>
        <dbReference type="ARBA" id="ARBA00006288"/>
    </source>
</evidence>
<sequence>MSPNRQMALMTQARQAATFDSMLLTHIIHDGEENASSRRAALARVESTLGITDTMKLPHLHTGLDRREQYLEGLRRGRAIVTDMLQHDHTHFINLTERSQLTNATPFGLNFLMFRRTINLQGTTEQKRYWLPLIERMEINGCYAQTELGHGSHVRGMETTATFDSATGEFILNSPTVTATKFWPGGLGLSCSHAVVAARLETGGVDHGVHWFVVQIRNLSDSTPINGVKLGDVGQKMAYNGTCNGYAHFNHLRVPGDSLLAAHARVLPDGTYVRNEVGSQESFAKQSYATMLEVRRVVIHWAAFGLAQPLTVATRFSVVREQGAPMFSSPACPEVSILAYKTQHQRVLTLISQAYAILFASQEFGDRFEEYQQEKREGALGRLSFIHAVSAGLKAWATQTVAAGAEEARKMCGGHGYLVISGLPDMVGTACAAATFEGENYVMWQQTLRYMFKQVGAIQAGRAVDSDMTESLSGYQQWLQVEGENSPPSYLLLDSNHISEPATLLKIFQHHFHRLLSASHSFYTQQTRTSSPAEAWNTSLTRLLPAAHAYLEYLVLQSMQRRVKVIGSAQPSLLPVLSRLTELFALTTINNPGPSFISVPFAEDRLLTADHFLQMRARIDELLATLLPDVIALTDAWDFTDACLCSALGCRDGNVYERLMSWTKQLPVNQQDLAREAWTIEGGIGEFLRGNIRPVAKARL</sequence>
<feature type="domain" description="Acyl-CoA oxidase C-terminal" evidence="15">
    <location>
        <begin position="501"/>
        <end position="672"/>
    </location>
</feature>
<dbReference type="Gene3D" id="1.20.140.10">
    <property type="entry name" value="Butyryl-CoA Dehydrogenase, subunit A, domain 3"/>
    <property type="match status" value="2"/>
</dbReference>
<reference evidence="20" key="1">
    <citation type="journal article" date="2017" name="Genome Biol.">
        <title>Comparative genomics reveals high biological diversity and specific adaptations in the industrially and medically important fungal genus Aspergillus.</title>
        <authorList>
            <person name="de Vries R.P."/>
            <person name="Riley R."/>
            <person name="Wiebenga A."/>
            <person name="Aguilar-Osorio G."/>
            <person name="Amillis S."/>
            <person name="Uchima C.A."/>
            <person name="Anderluh G."/>
            <person name="Asadollahi M."/>
            <person name="Askin M."/>
            <person name="Barry K."/>
            <person name="Battaglia E."/>
            <person name="Bayram O."/>
            <person name="Benocci T."/>
            <person name="Braus-Stromeyer S.A."/>
            <person name="Caldana C."/>
            <person name="Canovas D."/>
            <person name="Cerqueira G.C."/>
            <person name="Chen F."/>
            <person name="Chen W."/>
            <person name="Choi C."/>
            <person name="Clum A."/>
            <person name="Dos Santos R.A."/>
            <person name="Damasio A.R."/>
            <person name="Diallinas G."/>
            <person name="Emri T."/>
            <person name="Fekete E."/>
            <person name="Flipphi M."/>
            <person name="Freyberg S."/>
            <person name="Gallo A."/>
            <person name="Gournas C."/>
            <person name="Habgood R."/>
            <person name="Hainaut M."/>
            <person name="Harispe M.L."/>
            <person name="Henrissat B."/>
            <person name="Hilden K.S."/>
            <person name="Hope R."/>
            <person name="Hossain A."/>
            <person name="Karabika E."/>
            <person name="Karaffa L."/>
            <person name="Karanyi Z."/>
            <person name="Krasevec N."/>
            <person name="Kuo A."/>
            <person name="Kusch H."/>
            <person name="LaButti K."/>
            <person name="Lagendijk E.L."/>
            <person name="Lapidus A."/>
            <person name="Levasseur A."/>
            <person name="Lindquist E."/>
            <person name="Lipzen A."/>
            <person name="Logrieco A.F."/>
            <person name="MacCabe A."/>
            <person name="Maekelae M.R."/>
            <person name="Malavazi I."/>
            <person name="Melin P."/>
            <person name="Meyer V."/>
            <person name="Mielnichuk N."/>
            <person name="Miskei M."/>
            <person name="Molnar A.P."/>
            <person name="Mule G."/>
            <person name="Ngan C.Y."/>
            <person name="Orejas M."/>
            <person name="Orosz E."/>
            <person name="Ouedraogo J.P."/>
            <person name="Overkamp K.M."/>
            <person name="Park H.-S."/>
            <person name="Perrone G."/>
            <person name="Piumi F."/>
            <person name="Punt P.J."/>
            <person name="Ram A.F."/>
            <person name="Ramon A."/>
            <person name="Rauscher S."/>
            <person name="Record E."/>
            <person name="Riano-Pachon D.M."/>
            <person name="Robert V."/>
            <person name="Roehrig J."/>
            <person name="Ruller R."/>
            <person name="Salamov A."/>
            <person name="Salih N.S."/>
            <person name="Samson R.A."/>
            <person name="Sandor E."/>
            <person name="Sanguinetti M."/>
            <person name="Schuetze T."/>
            <person name="Sepcic K."/>
            <person name="Shelest E."/>
            <person name="Sherlock G."/>
            <person name="Sophianopoulou V."/>
            <person name="Squina F.M."/>
            <person name="Sun H."/>
            <person name="Susca A."/>
            <person name="Todd R.B."/>
            <person name="Tsang A."/>
            <person name="Unkles S.E."/>
            <person name="van de Wiele N."/>
            <person name="van Rossen-Uffink D."/>
            <person name="Oliveira J.V."/>
            <person name="Vesth T.C."/>
            <person name="Visser J."/>
            <person name="Yu J.-H."/>
            <person name="Zhou M."/>
            <person name="Andersen M.R."/>
            <person name="Archer D.B."/>
            <person name="Baker S.E."/>
            <person name="Benoit I."/>
            <person name="Brakhage A.A."/>
            <person name="Braus G.H."/>
            <person name="Fischer R."/>
            <person name="Frisvad J.C."/>
            <person name="Goldman G.H."/>
            <person name="Houbraken J."/>
            <person name="Oakley B."/>
            <person name="Pocsi I."/>
            <person name="Scazzocchio C."/>
            <person name="Seiboth B."/>
            <person name="vanKuyk P.A."/>
            <person name="Wortman J."/>
            <person name="Dyer P.S."/>
            <person name="Grigoriev I.V."/>
        </authorList>
    </citation>
    <scope>NUCLEOTIDE SEQUENCE [LARGE SCALE GENOMIC DNA]</scope>
    <source>
        <strain evidence="20">ATCC 16872 / CBS 172.66 / WB 5094</strain>
    </source>
</reference>
<keyword evidence="6 12" id="KW-0285">Flavoprotein</keyword>
<dbReference type="Proteomes" id="UP000184546">
    <property type="component" value="Unassembled WGS sequence"/>
</dbReference>
<dbReference type="SUPFAM" id="SSF56645">
    <property type="entry name" value="Acyl-CoA dehydrogenase NM domain-like"/>
    <property type="match status" value="1"/>
</dbReference>
<feature type="domain" description="Acyl-coenzyme A oxidase N-terminal" evidence="17">
    <location>
        <begin position="21"/>
        <end position="139"/>
    </location>
</feature>
<dbReference type="OMA" id="WNMYNVL"/>
<evidence type="ECO:0000313" key="20">
    <source>
        <dbReference type="Proteomes" id="UP000184546"/>
    </source>
</evidence>
<evidence type="ECO:0000259" key="16">
    <source>
        <dbReference type="Pfam" id="PF02770"/>
    </source>
</evidence>
<dbReference type="InterPro" id="IPR055060">
    <property type="entry name" value="ACOX_C_alpha1"/>
</dbReference>
<dbReference type="InterPro" id="IPR046373">
    <property type="entry name" value="Acyl-CoA_Oxase/DH_mid-dom_sf"/>
</dbReference>
<evidence type="ECO:0000313" key="19">
    <source>
        <dbReference type="EMBL" id="OJJ96639.1"/>
    </source>
</evidence>
<feature type="binding site" evidence="14">
    <location>
        <position position="185"/>
    </location>
    <ligand>
        <name>FAD</name>
        <dbReference type="ChEBI" id="CHEBI:57692"/>
    </ligand>
</feature>
<keyword evidence="11" id="KW-0576">Peroxisome</keyword>
<dbReference type="PANTHER" id="PTHR10909:SF250">
    <property type="entry name" value="PEROXISOMAL ACYL-COENZYME A OXIDASE 1"/>
    <property type="match status" value="1"/>
</dbReference>